<evidence type="ECO:0000313" key="3">
    <source>
        <dbReference type="EMBL" id="CCH54255.1"/>
    </source>
</evidence>
<dbReference type="CDD" id="cd11669">
    <property type="entry name" value="TTHB210-like"/>
    <property type="match status" value="1"/>
</dbReference>
<protein>
    <recommendedName>
        <fullName evidence="2">TTHB210-like domain-containing protein</fullName>
    </recommendedName>
</protein>
<dbReference type="STRING" id="1185876.BN8_03408"/>
<dbReference type="Pfam" id="PF18197">
    <property type="entry name" value="TTHB210-like"/>
    <property type="match status" value="1"/>
</dbReference>
<accession>I2GK30</accession>
<feature type="chain" id="PRO_5003658998" description="TTHB210-like domain-containing protein" evidence="1">
    <location>
        <begin position="24"/>
        <end position="261"/>
    </location>
</feature>
<dbReference type="OrthoDB" id="2867208at2"/>
<keyword evidence="4" id="KW-1185">Reference proteome</keyword>
<dbReference type="InterPro" id="IPR033786">
    <property type="entry name" value="TTHB210-like"/>
</dbReference>
<dbReference type="EMBL" id="CAIT01000006">
    <property type="protein sequence ID" value="CCH54255.1"/>
    <property type="molecule type" value="Genomic_DNA"/>
</dbReference>
<feature type="signal peptide" evidence="1">
    <location>
        <begin position="1"/>
        <end position="23"/>
    </location>
</feature>
<sequence>MKKQIVTPLIMATSLIILSTAFFYGCDRDNENTPGNQGVTRGPQVKVGNGTAQSFIKLDQSGKATSIGFTMTRGALDNLPQQGEHGAISYELPLPAEKQKTAYDHISLDWAPHGHMPNGVYNVPHFDMHFYMISQQQRAGIKPGTAEAEKLPDASFFPPNYASTPGEAEPAMGKHWVDLTSSELKGAPFKTTFIYGSYNGQVIFHEPMMAHKWLSTEPDTLITLSKPATTLNASAYPGAYTVRYDKASRVFTISLELTQKQ</sequence>
<proteinExistence type="predicted"/>
<evidence type="ECO:0000256" key="1">
    <source>
        <dbReference type="SAM" id="SignalP"/>
    </source>
</evidence>
<comment type="caution">
    <text evidence="3">The sequence shown here is derived from an EMBL/GenBank/DDBJ whole genome shotgun (WGS) entry which is preliminary data.</text>
</comment>
<dbReference type="eggNOG" id="COG1917">
    <property type="taxonomic scope" value="Bacteria"/>
</dbReference>
<dbReference type="AlphaFoldDB" id="I2GK30"/>
<name>I2GK30_9BACT</name>
<reference evidence="3 4" key="1">
    <citation type="journal article" date="2012" name="J. Bacteriol.">
        <title>Genome Sequence of the Filamentous Bacterium Fibrisoma limi BUZ 3T.</title>
        <authorList>
            <person name="Filippini M."/>
            <person name="Qi W."/>
            <person name="Jaenicke S."/>
            <person name="Goesmann A."/>
            <person name="Smits T.H."/>
            <person name="Bagheri H.C."/>
        </authorList>
    </citation>
    <scope>NUCLEOTIDE SEQUENCE [LARGE SCALE GENOMIC DNA]</scope>
    <source>
        <strain evidence="4">BUZ 3T</strain>
    </source>
</reference>
<gene>
    <name evidence="3" type="ORF">BN8_03408</name>
</gene>
<dbReference type="InterPro" id="IPR040832">
    <property type="entry name" value="TTHB210-like_dom"/>
</dbReference>
<evidence type="ECO:0000259" key="2">
    <source>
        <dbReference type="Pfam" id="PF18197"/>
    </source>
</evidence>
<feature type="domain" description="TTHB210-like" evidence="2">
    <location>
        <begin position="59"/>
        <end position="110"/>
    </location>
</feature>
<organism evidence="3 4">
    <name type="scientific">Fibrisoma limi BUZ 3</name>
    <dbReference type="NCBI Taxonomy" id="1185876"/>
    <lineage>
        <taxon>Bacteria</taxon>
        <taxon>Pseudomonadati</taxon>
        <taxon>Bacteroidota</taxon>
        <taxon>Cytophagia</taxon>
        <taxon>Cytophagales</taxon>
        <taxon>Spirosomataceae</taxon>
        <taxon>Fibrisoma</taxon>
    </lineage>
</organism>
<dbReference type="Proteomes" id="UP000009309">
    <property type="component" value="Unassembled WGS sequence"/>
</dbReference>
<keyword evidence="1" id="KW-0732">Signal</keyword>
<evidence type="ECO:0000313" key="4">
    <source>
        <dbReference type="Proteomes" id="UP000009309"/>
    </source>
</evidence>
<dbReference type="PROSITE" id="PS51257">
    <property type="entry name" value="PROKAR_LIPOPROTEIN"/>
    <property type="match status" value="1"/>
</dbReference>